<reference evidence="1 2" key="1">
    <citation type="submission" date="2016-03" db="EMBL/GenBank/DDBJ databases">
        <title>EvidentialGene: Evidence-directed Construction of Genes on Genomes.</title>
        <authorList>
            <person name="Gilbert D.G."/>
            <person name="Choi J.-H."/>
            <person name="Mockaitis K."/>
            <person name="Colbourne J."/>
            <person name="Pfrender M."/>
        </authorList>
    </citation>
    <scope>NUCLEOTIDE SEQUENCE [LARGE SCALE GENOMIC DNA]</scope>
    <source>
        <strain evidence="1 2">Xinb3</strain>
        <tissue evidence="1">Complete organism</tissue>
    </source>
</reference>
<sequence length="61" mass="6991">MHVHVSSAFFTFLSGGFHYICDSHKQIYLAAPSFLELDFLKGLDLGRLAKLFRSESDLERK</sequence>
<keyword evidence="2" id="KW-1185">Reference proteome</keyword>
<dbReference type="AlphaFoldDB" id="A0A164ZN39"/>
<gene>
    <name evidence="1" type="ORF">APZ42_017708</name>
</gene>
<protein>
    <submittedName>
        <fullName evidence="1">Uncharacterized protein</fullName>
    </submittedName>
</protein>
<comment type="caution">
    <text evidence="1">The sequence shown here is derived from an EMBL/GenBank/DDBJ whole genome shotgun (WGS) entry which is preliminary data.</text>
</comment>
<dbReference type="Proteomes" id="UP000076858">
    <property type="component" value="Unassembled WGS sequence"/>
</dbReference>
<organism evidence="1 2">
    <name type="scientific">Daphnia magna</name>
    <dbReference type="NCBI Taxonomy" id="35525"/>
    <lineage>
        <taxon>Eukaryota</taxon>
        <taxon>Metazoa</taxon>
        <taxon>Ecdysozoa</taxon>
        <taxon>Arthropoda</taxon>
        <taxon>Crustacea</taxon>
        <taxon>Branchiopoda</taxon>
        <taxon>Diplostraca</taxon>
        <taxon>Cladocera</taxon>
        <taxon>Anomopoda</taxon>
        <taxon>Daphniidae</taxon>
        <taxon>Daphnia</taxon>
    </lineage>
</organism>
<proteinExistence type="predicted"/>
<dbReference type="EMBL" id="LRGB01000699">
    <property type="protein sequence ID" value="KZS16537.1"/>
    <property type="molecule type" value="Genomic_DNA"/>
</dbReference>
<accession>A0A164ZN39</accession>
<name>A0A164ZN39_9CRUS</name>
<evidence type="ECO:0000313" key="2">
    <source>
        <dbReference type="Proteomes" id="UP000076858"/>
    </source>
</evidence>
<evidence type="ECO:0000313" key="1">
    <source>
        <dbReference type="EMBL" id="KZS16537.1"/>
    </source>
</evidence>